<organism evidence="1">
    <name type="scientific">uncultured Caudovirales phage</name>
    <dbReference type="NCBI Taxonomy" id="2100421"/>
    <lineage>
        <taxon>Viruses</taxon>
        <taxon>Duplodnaviria</taxon>
        <taxon>Heunggongvirae</taxon>
        <taxon>Uroviricota</taxon>
        <taxon>Caudoviricetes</taxon>
        <taxon>Peduoviridae</taxon>
        <taxon>Maltschvirus</taxon>
        <taxon>Maltschvirus maltsch</taxon>
    </lineage>
</organism>
<reference evidence="1" key="1">
    <citation type="submission" date="2020-04" db="EMBL/GenBank/DDBJ databases">
        <authorList>
            <person name="Chiriac C."/>
            <person name="Salcher M."/>
            <person name="Ghai R."/>
            <person name="Kavagutti S V."/>
        </authorList>
    </citation>
    <scope>NUCLEOTIDE SEQUENCE</scope>
</reference>
<sequence>MTDTQTKVIVDCSTGESTIVPLTAEEIAQRETDRLAWEAQEATRLAAEEAKAVAEASAISKLTALGLTADEIAALKG</sequence>
<proteinExistence type="predicted"/>
<gene>
    <name evidence="1" type="ORF">UFOVP692_5</name>
</gene>
<name>A0A6J5NBV6_9CAUD</name>
<dbReference type="EMBL" id="LR796658">
    <property type="protein sequence ID" value="CAB4157190.1"/>
    <property type="molecule type" value="Genomic_DNA"/>
</dbReference>
<protein>
    <submittedName>
        <fullName evidence="1">Uncharacterized protein</fullName>
    </submittedName>
</protein>
<evidence type="ECO:0000313" key="1">
    <source>
        <dbReference type="EMBL" id="CAB4157190.1"/>
    </source>
</evidence>
<accession>A0A6J5NBV6</accession>